<dbReference type="AlphaFoldDB" id="A0A6C0BML6"/>
<protein>
    <submittedName>
        <fullName evidence="1">Uncharacterized protein</fullName>
    </submittedName>
</protein>
<evidence type="ECO:0000313" key="1">
    <source>
        <dbReference type="EMBL" id="QHS92914.1"/>
    </source>
</evidence>
<reference evidence="1" key="1">
    <citation type="journal article" date="2020" name="Nature">
        <title>Giant virus diversity and host interactions through global metagenomics.</title>
        <authorList>
            <person name="Schulz F."/>
            <person name="Roux S."/>
            <person name="Paez-Espino D."/>
            <person name="Jungbluth S."/>
            <person name="Walsh D.A."/>
            <person name="Denef V.J."/>
            <person name="McMahon K.D."/>
            <person name="Konstantinidis K.T."/>
            <person name="Eloe-Fadrosh E.A."/>
            <person name="Kyrpides N.C."/>
            <person name="Woyke T."/>
        </authorList>
    </citation>
    <scope>NUCLEOTIDE SEQUENCE</scope>
    <source>
        <strain evidence="1">GVMAG-M-3300017651-5</strain>
    </source>
</reference>
<accession>A0A6C0BML6</accession>
<organism evidence="1">
    <name type="scientific">viral metagenome</name>
    <dbReference type="NCBI Taxonomy" id="1070528"/>
    <lineage>
        <taxon>unclassified sequences</taxon>
        <taxon>metagenomes</taxon>
        <taxon>organismal metagenomes</taxon>
    </lineage>
</organism>
<dbReference type="EMBL" id="MN739193">
    <property type="protein sequence ID" value="QHS92914.1"/>
    <property type="molecule type" value="Genomic_DNA"/>
</dbReference>
<proteinExistence type="predicted"/>
<sequence>MIVTYQHFDEDLVTTVDTDGVRTTEKLVRDEYFKRFHAEEALLTFSNYEGDVRSYGLDICGGCVFPLYSLENYWKTWRKERYDPALELAMNVLPQEMRLLLQKEISLINECINDAPKGYHLLFKIIVGLYPSKSYWIHKLRDGRYEFSAYLVRRYVKYLEESGLNVTSREIITGSKVTYYVKVIIDNPGEWLRYLLARACDREKVSVYQKGGQTKVFREMVVVSREEMYGHVAILYEGSNRWSLF</sequence>
<name>A0A6C0BML6_9ZZZZ</name>